<dbReference type="InterPro" id="IPR019557">
    <property type="entry name" value="AminoTfrase-like_pln_mobile"/>
</dbReference>
<accession>A0A1S2YLY2</accession>
<evidence type="ECO:0000259" key="1">
    <source>
        <dbReference type="Pfam" id="PF10536"/>
    </source>
</evidence>
<dbReference type="OrthoDB" id="1001307at2759"/>
<name>A0A1S2YLY2_CICAR</name>
<protein>
    <submittedName>
        <fullName evidence="3">Protein MAIN-LIKE 1-like</fullName>
    </submittedName>
</protein>
<dbReference type="RefSeq" id="XP_004506764.1">
    <property type="nucleotide sequence ID" value="XM_004506707.1"/>
</dbReference>
<dbReference type="Proteomes" id="UP000087171">
    <property type="component" value="Chromosome Ca6"/>
</dbReference>
<dbReference type="GO" id="GO:0010073">
    <property type="term" value="P:meristem maintenance"/>
    <property type="evidence" value="ECO:0007669"/>
    <property type="project" value="InterPro"/>
</dbReference>
<dbReference type="AlphaFoldDB" id="A0A1S2YLY2"/>
<evidence type="ECO:0000313" key="2">
    <source>
        <dbReference type="Proteomes" id="UP000087171"/>
    </source>
</evidence>
<organism evidence="2 3">
    <name type="scientific">Cicer arietinum</name>
    <name type="common">Chickpea</name>
    <name type="synonym">Garbanzo</name>
    <dbReference type="NCBI Taxonomy" id="3827"/>
    <lineage>
        <taxon>Eukaryota</taxon>
        <taxon>Viridiplantae</taxon>
        <taxon>Streptophyta</taxon>
        <taxon>Embryophyta</taxon>
        <taxon>Tracheophyta</taxon>
        <taxon>Spermatophyta</taxon>
        <taxon>Magnoliopsida</taxon>
        <taxon>eudicotyledons</taxon>
        <taxon>Gunneridae</taxon>
        <taxon>Pentapetalae</taxon>
        <taxon>rosids</taxon>
        <taxon>fabids</taxon>
        <taxon>Fabales</taxon>
        <taxon>Fabaceae</taxon>
        <taxon>Papilionoideae</taxon>
        <taxon>50 kb inversion clade</taxon>
        <taxon>NPAAA clade</taxon>
        <taxon>Hologalegina</taxon>
        <taxon>IRL clade</taxon>
        <taxon>Cicereae</taxon>
        <taxon>Cicer</taxon>
    </lineage>
</organism>
<dbReference type="PANTHER" id="PTHR46033">
    <property type="entry name" value="PROTEIN MAIN-LIKE 2"/>
    <property type="match status" value="1"/>
</dbReference>
<dbReference type="eggNOG" id="ENOG502SHGI">
    <property type="taxonomic scope" value="Eukaryota"/>
</dbReference>
<evidence type="ECO:0000313" key="3">
    <source>
        <dbReference type="RefSeq" id="XP_004506764.1"/>
    </source>
</evidence>
<proteinExistence type="predicted"/>
<reference evidence="3" key="2">
    <citation type="submission" date="2025-08" db="UniProtKB">
        <authorList>
            <consortium name="RefSeq"/>
        </authorList>
    </citation>
    <scope>IDENTIFICATION</scope>
    <source>
        <tissue evidence="3">Etiolated seedlings</tissue>
    </source>
</reference>
<dbReference type="PANTHER" id="PTHR46033:SF8">
    <property type="entry name" value="PROTEIN MAINTENANCE OF MERISTEMS-LIKE"/>
    <property type="match status" value="1"/>
</dbReference>
<gene>
    <name evidence="3" type="primary">LOC101513303</name>
</gene>
<dbReference type="STRING" id="3827.A0A1S2YLY2"/>
<dbReference type="Pfam" id="PF10536">
    <property type="entry name" value="PMD"/>
    <property type="match status" value="1"/>
</dbReference>
<keyword evidence="2" id="KW-1185">Reference proteome</keyword>
<feature type="domain" description="Aminotransferase-like plant mobile" evidence="1">
    <location>
        <begin position="1"/>
        <end position="139"/>
    </location>
</feature>
<reference evidence="2" key="1">
    <citation type="journal article" date="2013" name="Nat. Biotechnol.">
        <title>Draft genome sequence of chickpea (Cicer arietinum) provides a resource for trait improvement.</title>
        <authorList>
            <person name="Varshney R.K."/>
            <person name="Song C."/>
            <person name="Saxena R.K."/>
            <person name="Azam S."/>
            <person name="Yu S."/>
            <person name="Sharpe A.G."/>
            <person name="Cannon S."/>
            <person name="Baek J."/>
            <person name="Rosen B.D."/>
            <person name="Tar'an B."/>
            <person name="Millan T."/>
            <person name="Zhang X."/>
            <person name="Ramsay L.D."/>
            <person name="Iwata A."/>
            <person name="Wang Y."/>
            <person name="Nelson W."/>
            <person name="Farmer A.D."/>
            <person name="Gaur P.M."/>
            <person name="Soderlund C."/>
            <person name="Penmetsa R.V."/>
            <person name="Xu C."/>
            <person name="Bharti A.K."/>
            <person name="He W."/>
            <person name="Winter P."/>
            <person name="Zhao S."/>
            <person name="Hane J.K."/>
            <person name="Carrasquilla-Garcia N."/>
            <person name="Condie J.A."/>
            <person name="Upadhyaya H.D."/>
            <person name="Luo M.C."/>
            <person name="Thudi M."/>
            <person name="Gowda C.L."/>
            <person name="Singh N.P."/>
            <person name="Lichtenzveig J."/>
            <person name="Gali K.K."/>
            <person name="Rubio J."/>
            <person name="Nadarajan N."/>
            <person name="Dolezel J."/>
            <person name="Bansal K.C."/>
            <person name="Xu X."/>
            <person name="Edwards D."/>
            <person name="Zhang G."/>
            <person name="Kahl G."/>
            <person name="Gil J."/>
            <person name="Singh K.B."/>
            <person name="Datta S.K."/>
            <person name="Jackson S.A."/>
            <person name="Wang J."/>
            <person name="Cook D.R."/>
        </authorList>
    </citation>
    <scope>NUCLEOTIDE SEQUENCE [LARGE SCALE GENOMIC DNA]</scope>
    <source>
        <strain evidence="2">cv. CDC Frontier</strain>
    </source>
</reference>
<sequence>MTITLDDVATLLHISPHGATWEESLAEINVNKCAQYRLQWLCDLYSRIIQINQFECAARTYLLHLVGSTIFADKTHTRVEAKYISLFIDLDRCRYYSWAAAALVFLYDNMGDGAVHDTRQLGGYMTLLQCWIYEHFPRIYKRGDRGAVPAHLPRALFTPYDDDRANHSCEDISMFSGYLRCGGVSVPYLSERCLRQFGRMQCIPPDVPLRPNSIDWVWQTTMQSSVSAFRRLYHVASFPGEVTEDYYPWYMSVSHPLIIHRSTAHAGTSSDHPSFVAHVGPSSAAHAGPSSFDRERRAIELVRKAINLVEPFSEIREILSELSLLYNN</sequence>
<dbReference type="InterPro" id="IPR044824">
    <property type="entry name" value="MAIN-like"/>
</dbReference>
<dbReference type="PaxDb" id="3827-XP_004506764.1"/>